<protein>
    <submittedName>
        <fullName evidence="4">2-polyprenyl-6-methoxyphenol hydroxylase-like FAD-dependent oxidoreductase</fullName>
    </submittedName>
</protein>
<evidence type="ECO:0000256" key="2">
    <source>
        <dbReference type="ARBA" id="ARBA00023033"/>
    </source>
</evidence>
<keyword evidence="5" id="KW-1185">Reference proteome</keyword>
<evidence type="ECO:0000256" key="1">
    <source>
        <dbReference type="ARBA" id="ARBA00023002"/>
    </source>
</evidence>
<evidence type="ECO:0000259" key="3">
    <source>
        <dbReference type="Pfam" id="PF01494"/>
    </source>
</evidence>
<dbReference type="GO" id="GO:0071949">
    <property type="term" value="F:FAD binding"/>
    <property type="evidence" value="ECO:0007669"/>
    <property type="project" value="InterPro"/>
</dbReference>
<dbReference type="PRINTS" id="PR00420">
    <property type="entry name" value="RNGMNOXGNASE"/>
</dbReference>
<dbReference type="Proteomes" id="UP000548476">
    <property type="component" value="Unassembled WGS sequence"/>
</dbReference>
<dbReference type="GO" id="GO:0004497">
    <property type="term" value="F:monooxygenase activity"/>
    <property type="evidence" value="ECO:0007669"/>
    <property type="project" value="UniProtKB-KW"/>
</dbReference>
<dbReference type="PANTHER" id="PTHR13789:SF309">
    <property type="entry name" value="PUTATIVE (AFU_ORTHOLOGUE AFUA_6G14510)-RELATED"/>
    <property type="match status" value="1"/>
</dbReference>
<gene>
    <name evidence="4" type="ORF">HNR73_004914</name>
</gene>
<dbReference type="Gene3D" id="3.50.50.60">
    <property type="entry name" value="FAD/NAD(P)-binding domain"/>
    <property type="match status" value="1"/>
</dbReference>
<dbReference type="AlphaFoldDB" id="A0A841FI71"/>
<keyword evidence="2" id="KW-0503">Monooxygenase</keyword>
<dbReference type="SUPFAM" id="SSF51905">
    <property type="entry name" value="FAD/NAD(P)-binding domain"/>
    <property type="match status" value="1"/>
</dbReference>
<accession>A0A841FI71</accession>
<feature type="domain" description="FAD-binding" evidence="3">
    <location>
        <begin position="5"/>
        <end position="315"/>
    </location>
</feature>
<name>A0A841FI71_9ACTN</name>
<evidence type="ECO:0000313" key="4">
    <source>
        <dbReference type="EMBL" id="MBB6037041.1"/>
    </source>
</evidence>
<evidence type="ECO:0000313" key="5">
    <source>
        <dbReference type="Proteomes" id="UP000548476"/>
    </source>
</evidence>
<dbReference type="InterPro" id="IPR036188">
    <property type="entry name" value="FAD/NAD-bd_sf"/>
</dbReference>
<keyword evidence="1" id="KW-0560">Oxidoreductase</keyword>
<proteinExistence type="predicted"/>
<dbReference type="EMBL" id="JACHGT010000011">
    <property type="protein sequence ID" value="MBB6037041.1"/>
    <property type="molecule type" value="Genomic_DNA"/>
</dbReference>
<reference evidence="4 5" key="1">
    <citation type="submission" date="2020-08" db="EMBL/GenBank/DDBJ databases">
        <title>Genomic Encyclopedia of Type Strains, Phase IV (KMG-IV): sequencing the most valuable type-strain genomes for metagenomic binning, comparative biology and taxonomic classification.</title>
        <authorList>
            <person name="Goeker M."/>
        </authorList>
    </citation>
    <scope>NUCLEOTIDE SEQUENCE [LARGE SCALE GENOMIC DNA]</scope>
    <source>
        <strain evidence="4 5">YIM 65646</strain>
    </source>
</reference>
<sequence>MTKTAAVVGGGIGGLAAAIGLQGAGWDVVVHERAEALPDRGTGLGIWPEALDALDRLGLGERARAVGFRQVNGTIRRPDGSKIGILDVEKMREPVHLLTRPELLGLLAEGLAPGVVRFGSHVTDLDALRASHDVVIGADGIRSAVRTALLGPAHTLKYAGGVVWRGAADIAVPAGGETWGKGAKFGVTPQSGGTTNFYGVLYGPAAELPEGLDTLRDTFGAWHDPIPAVIAAIDASTVLRHELHYLDSPLPSYVRGNVALLGDAAHAMTPDLGQGACQALIDGLVLAECLAAQADVSTGLAEYDRRRRRPSQRVAAMARRVGRLTAMRWTGVRNTMAKAALAFGPPG</sequence>
<dbReference type="InterPro" id="IPR002938">
    <property type="entry name" value="FAD-bd"/>
</dbReference>
<dbReference type="PANTHER" id="PTHR13789">
    <property type="entry name" value="MONOOXYGENASE"/>
    <property type="match status" value="1"/>
</dbReference>
<dbReference type="RefSeq" id="WP_184789877.1">
    <property type="nucleotide sequence ID" value="NZ_BONT01000072.1"/>
</dbReference>
<comment type="caution">
    <text evidence="4">The sequence shown here is derived from an EMBL/GenBank/DDBJ whole genome shotgun (WGS) entry which is preliminary data.</text>
</comment>
<organism evidence="4 5">
    <name type="scientific">Phytomonospora endophytica</name>
    <dbReference type="NCBI Taxonomy" id="714109"/>
    <lineage>
        <taxon>Bacteria</taxon>
        <taxon>Bacillati</taxon>
        <taxon>Actinomycetota</taxon>
        <taxon>Actinomycetes</taxon>
        <taxon>Micromonosporales</taxon>
        <taxon>Micromonosporaceae</taxon>
        <taxon>Phytomonospora</taxon>
    </lineage>
</organism>
<dbReference type="InterPro" id="IPR050493">
    <property type="entry name" value="FAD-dep_Monooxygenase_BioMet"/>
</dbReference>
<dbReference type="Pfam" id="PF01494">
    <property type="entry name" value="FAD_binding_3"/>
    <property type="match status" value="1"/>
</dbReference>